<organism evidence="6 7">
    <name type="scientific">Paenibacillus oryzae</name>
    <dbReference type="NCBI Taxonomy" id="1844972"/>
    <lineage>
        <taxon>Bacteria</taxon>
        <taxon>Bacillati</taxon>
        <taxon>Bacillota</taxon>
        <taxon>Bacilli</taxon>
        <taxon>Bacillales</taxon>
        <taxon>Paenibacillaceae</taxon>
        <taxon>Paenibacillus</taxon>
    </lineage>
</organism>
<keyword evidence="2 4" id="KW-0032">Aminotransferase</keyword>
<evidence type="ECO:0000259" key="5">
    <source>
        <dbReference type="Pfam" id="PF00155"/>
    </source>
</evidence>
<dbReference type="CDD" id="cd00609">
    <property type="entry name" value="AAT_like"/>
    <property type="match status" value="1"/>
</dbReference>
<dbReference type="InterPro" id="IPR004839">
    <property type="entry name" value="Aminotransferase_I/II_large"/>
</dbReference>
<dbReference type="GO" id="GO:0008483">
    <property type="term" value="F:transaminase activity"/>
    <property type="evidence" value="ECO:0007669"/>
    <property type="project" value="UniProtKB-KW"/>
</dbReference>
<dbReference type="RefSeq" id="WP_068686868.1">
    <property type="nucleotide sequence ID" value="NZ_LYPA01000076.1"/>
</dbReference>
<dbReference type="SUPFAM" id="SSF53383">
    <property type="entry name" value="PLP-dependent transferases"/>
    <property type="match status" value="1"/>
</dbReference>
<dbReference type="InterPro" id="IPR015424">
    <property type="entry name" value="PyrdxlP-dep_Trfase"/>
</dbReference>
<dbReference type="InterPro" id="IPR015421">
    <property type="entry name" value="PyrdxlP-dep_Trfase_major"/>
</dbReference>
<evidence type="ECO:0000256" key="2">
    <source>
        <dbReference type="ARBA" id="ARBA00022576"/>
    </source>
</evidence>
<dbReference type="Gene3D" id="3.40.640.10">
    <property type="entry name" value="Type I PLP-dependent aspartate aminotransferase-like (Major domain)"/>
    <property type="match status" value="1"/>
</dbReference>
<comment type="caution">
    <text evidence="6">The sequence shown here is derived from an EMBL/GenBank/DDBJ whole genome shotgun (WGS) entry which is preliminary data.</text>
</comment>
<evidence type="ECO:0000313" key="6">
    <source>
        <dbReference type="EMBL" id="OBR62985.1"/>
    </source>
</evidence>
<dbReference type="GO" id="GO:0030170">
    <property type="term" value="F:pyridoxal phosphate binding"/>
    <property type="evidence" value="ECO:0007669"/>
    <property type="project" value="InterPro"/>
</dbReference>
<dbReference type="PROSITE" id="PS00105">
    <property type="entry name" value="AA_TRANSFER_CLASS_1"/>
    <property type="match status" value="1"/>
</dbReference>
<name>A0A1A5YC59_9BACL</name>
<dbReference type="EC" id="2.6.1.-" evidence="4"/>
<dbReference type="EMBL" id="LYPA01000076">
    <property type="protein sequence ID" value="OBR62985.1"/>
    <property type="molecule type" value="Genomic_DNA"/>
</dbReference>
<comment type="similarity">
    <text evidence="4">Belongs to the class-I pyridoxal-phosphate-dependent aminotransferase family.</text>
</comment>
<dbReference type="PANTHER" id="PTHR42832">
    <property type="entry name" value="AMINO ACID AMINOTRANSFERASE"/>
    <property type="match status" value="1"/>
</dbReference>
<evidence type="ECO:0000313" key="7">
    <source>
        <dbReference type="Proteomes" id="UP000092024"/>
    </source>
</evidence>
<dbReference type="Gene3D" id="3.90.1150.10">
    <property type="entry name" value="Aspartate Aminotransferase, domain 1"/>
    <property type="match status" value="1"/>
</dbReference>
<evidence type="ECO:0000256" key="4">
    <source>
        <dbReference type="RuleBase" id="RU000481"/>
    </source>
</evidence>
<proteinExistence type="inferred from homology"/>
<keyword evidence="7" id="KW-1185">Reference proteome</keyword>
<comment type="cofactor">
    <cofactor evidence="1 4">
        <name>pyridoxal 5'-phosphate</name>
        <dbReference type="ChEBI" id="CHEBI:597326"/>
    </cofactor>
</comment>
<dbReference type="InterPro" id="IPR015422">
    <property type="entry name" value="PyrdxlP-dep_Trfase_small"/>
</dbReference>
<gene>
    <name evidence="6" type="ORF">A7K91_09215</name>
</gene>
<dbReference type="PANTHER" id="PTHR42832:SF3">
    <property type="entry name" value="L-GLUTAMINE--4-(METHYLSULFANYL)-2-OXOBUTANOATE AMINOTRANSFERASE"/>
    <property type="match status" value="1"/>
</dbReference>
<protein>
    <recommendedName>
        <fullName evidence="4">Aminotransferase</fullName>
        <ecNumber evidence="4">2.6.1.-</ecNumber>
    </recommendedName>
</protein>
<dbReference type="STRING" id="1844972.A7K91_09215"/>
<dbReference type="Pfam" id="PF00155">
    <property type="entry name" value="Aminotran_1_2"/>
    <property type="match status" value="1"/>
</dbReference>
<accession>A0A1A5YC59</accession>
<sequence>MPDVKGVGDGGRWRSKRLGELGSSIFSEVSQWKREAMANGMDVIDLGIGSPDKPPSEAVRNTLAKAALRLDNYMYPAIKSDMPFKETAARWMDHRFGVKCEPAAEMVTLLGSQDGLAHLAMAICDPGDIALLPDPGYPIYTASLALAGVQPVMMPLRAENGYLPDLDAISDEVWRSAKLLLVNYPNNPLSAIADLDFFRRLLKKAEMYDVLIVQDLAYSEMGFDGVVPPSILQVEGAFRYAVEFHSLSKSFNMAGCRIGFLAGNRDAVGALRELKANIDYGAFYPVQEAGIAALREAMENTGYERAGSLYERRRNRFVEALQRIGWEVELPKATMFLWAKLPEMKWGGNWDSRTFSQELLRKAGVVVIPGEAFGQEGKGFVRIALVEDEERLLEAAERIGAFIAE</sequence>
<keyword evidence="3 4" id="KW-0808">Transferase</keyword>
<dbReference type="AlphaFoldDB" id="A0A1A5YC59"/>
<dbReference type="Proteomes" id="UP000092024">
    <property type="component" value="Unassembled WGS sequence"/>
</dbReference>
<dbReference type="InterPro" id="IPR050881">
    <property type="entry name" value="LL-DAP_aminotransferase"/>
</dbReference>
<dbReference type="InterPro" id="IPR004838">
    <property type="entry name" value="NHTrfase_class1_PyrdxlP-BS"/>
</dbReference>
<evidence type="ECO:0000256" key="1">
    <source>
        <dbReference type="ARBA" id="ARBA00001933"/>
    </source>
</evidence>
<feature type="domain" description="Aminotransferase class I/classII large" evidence="5">
    <location>
        <begin position="42"/>
        <end position="399"/>
    </location>
</feature>
<evidence type="ECO:0000256" key="3">
    <source>
        <dbReference type="ARBA" id="ARBA00022679"/>
    </source>
</evidence>
<dbReference type="OrthoDB" id="9813612at2"/>
<reference evidence="6 7" key="1">
    <citation type="submission" date="2016-05" db="EMBL/GenBank/DDBJ databases">
        <title>Paenibacillus oryzae. sp. nov., isolated from the rice root.</title>
        <authorList>
            <person name="Zhang J."/>
            <person name="Zhang X."/>
        </authorList>
    </citation>
    <scope>NUCLEOTIDE SEQUENCE [LARGE SCALE GENOMIC DNA]</scope>
    <source>
        <strain evidence="6 7">1DrF-4</strain>
    </source>
</reference>